<dbReference type="AlphaFoldDB" id="A0A5B0SHI3"/>
<dbReference type="Proteomes" id="UP000325313">
    <property type="component" value="Unassembled WGS sequence"/>
</dbReference>
<protein>
    <submittedName>
        <fullName evidence="2">Uncharacterized protein</fullName>
    </submittedName>
</protein>
<evidence type="ECO:0000313" key="2">
    <source>
        <dbReference type="EMBL" id="KAA1137210.1"/>
    </source>
</evidence>
<reference evidence="2 3" key="1">
    <citation type="submission" date="2019-05" db="EMBL/GenBank/DDBJ databases">
        <title>Emergence of the Ug99 lineage of the wheat stem rust pathogen through somatic hybridization.</title>
        <authorList>
            <person name="Li F."/>
            <person name="Upadhyaya N.M."/>
            <person name="Sperschneider J."/>
            <person name="Matny O."/>
            <person name="Nguyen-Phuc H."/>
            <person name="Mago R."/>
            <person name="Raley C."/>
            <person name="Miller M.E."/>
            <person name="Silverstein K.A.T."/>
            <person name="Henningsen E."/>
            <person name="Hirsch C.D."/>
            <person name="Visser B."/>
            <person name="Pretorius Z.A."/>
            <person name="Steffenson B.J."/>
            <person name="Schwessinger B."/>
            <person name="Dodds P.N."/>
            <person name="Figueroa M."/>
        </authorList>
    </citation>
    <scope>NUCLEOTIDE SEQUENCE [LARGE SCALE GENOMIC DNA]</scope>
    <source>
        <strain evidence="2 3">Ug99</strain>
    </source>
</reference>
<accession>A0A5B0SHI3</accession>
<sequence>MNLSLICLWQRLFNLVFLGFSPGQTIDPVAINPHSPSFLLHTLFRLLSDHYPIPYINLPSILPTRPILADRSIY</sequence>
<comment type="caution">
    <text evidence="2">The sequence shown here is derived from an EMBL/GenBank/DDBJ whole genome shotgun (WGS) entry which is preliminary data.</text>
</comment>
<organism evidence="2 3">
    <name type="scientific">Puccinia graminis f. sp. tritici</name>
    <dbReference type="NCBI Taxonomy" id="56615"/>
    <lineage>
        <taxon>Eukaryota</taxon>
        <taxon>Fungi</taxon>
        <taxon>Dikarya</taxon>
        <taxon>Basidiomycota</taxon>
        <taxon>Pucciniomycotina</taxon>
        <taxon>Pucciniomycetes</taxon>
        <taxon>Pucciniales</taxon>
        <taxon>Pucciniaceae</taxon>
        <taxon>Puccinia</taxon>
    </lineage>
</organism>
<keyword evidence="1" id="KW-0732">Signal</keyword>
<name>A0A5B0SHI3_PUCGR</name>
<proteinExistence type="predicted"/>
<evidence type="ECO:0000313" key="3">
    <source>
        <dbReference type="Proteomes" id="UP000325313"/>
    </source>
</evidence>
<dbReference type="EMBL" id="VDEP01000010">
    <property type="protein sequence ID" value="KAA1137210.1"/>
    <property type="molecule type" value="Genomic_DNA"/>
</dbReference>
<feature type="chain" id="PRO_5022741990" evidence="1">
    <location>
        <begin position="24"/>
        <end position="74"/>
    </location>
</feature>
<gene>
    <name evidence="2" type="ORF">PGTUg99_001748</name>
</gene>
<evidence type="ECO:0000256" key="1">
    <source>
        <dbReference type="SAM" id="SignalP"/>
    </source>
</evidence>
<feature type="signal peptide" evidence="1">
    <location>
        <begin position="1"/>
        <end position="23"/>
    </location>
</feature>